<dbReference type="InterPro" id="IPR003399">
    <property type="entry name" value="Mce/MlaD"/>
</dbReference>
<reference evidence="3 4" key="1">
    <citation type="submission" date="2017-02" db="EMBL/GenBank/DDBJ databases">
        <authorList>
            <person name="Peterson S.W."/>
        </authorList>
    </citation>
    <scope>NUCLEOTIDE SEQUENCE [LARGE SCALE GENOMIC DNA]</scope>
    <source>
        <strain evidence="3 4">DSM 16080</strain>
    </source>
</reference>
<dbReference type="Proteomes" id="UP000190027">
    <property type="component" value="Unassembled WGS sequence"/>
</dbReference>
<dbReference type="PANTHER" id="PTHR33371:SF4">
    <property type="entry name" value="INTERMEMBRANE PHOSPHOLIPID TRANSPORT SYSTEM BINDING PROTEIN MLAD"/>
    <property type="match status" value="1"/>
</dbReference>
<dbReference type="Pfam" id="PF02470">
    <property type="entry name" value="MlaD"/>
    <property type="match status" value="1"/>
</dbReference>
<sequence length="162" mass="17379">MANVKKYSKETAVGIFVFIGLLCITYMSVKLGNVKLFTDEYYNVSAVFTKITGLKVNAPVSMYGVEVGFVEAIDLDLEGKETNGVPVAVVSLAIQRDYQVDDEAVASIKTSGLIGDKFVDIALGLGMDTLQDGDVIYDTNPAIDLEDLISKFAMSDSGAGEE</sequence>
<dbReference type="GO" id="GO:0005548">
    <property type="term" value="F:phospholipid transporter activity"/>
    <property type="evidence" value="ECO:0007669"/>
    <property type="project" value="TreeGrafter"/>
</dbReference>
<evidence type="ECO:0000256" key="1">
    <source>
        <dbReference type="SAM" id="Phobius"/>
    </source>
</evidence>
<gene>
    <name evidence="3" type="ORF">SAMN02745704_02834</name>
</gene>
<organism evidence="3 4">
    <name type="scientific">Paucidesulfovibrio gracilis DSM 16080</name>
    <dbReference type="NCBI Taxonomy" id="1121449"/>
    <lineage>
        <taxon>Bacteria</taxon>
        <taxon>Pseudomonadati</taxon>
        <taxon>Thermodesulfobacteriota</taxon>
        <taxon>Desulfovibrionia</taxon>
        <taxon>Desulfovibrionales</taxon>
        <taxon>Desulfovibrionaceae</taxon>
        <taxon>Paucidesulfovibrio</taxon>
    </lineage>
</organism>
<dbReference type="AlphaFoldDB" id="A0A1T4Y661"/>
<dbReference type="STRING" id="1121449.SAMN02745704_02834"/>
<keyword evidence="4" id="KW-1185">Reference proteome</keyword>
<proteinExistence type="predicted"/>
<name>A0A1T4Y661_9BACT</name>
<protein>
    <submittedName>
        <fullName evidence="3">Phospholipid/cholesterol/gamma-HCH transport system substrate-binding protein</fullName>
    </submittedName>
</protein>
<dbReference type="InterPro" id="IPR052336">
    <property type="entry name" value="MlaD_Phospholipid_Transporter"/>
</dbReference>
<keyword evidence="1" id="KW-1133">Transmembrane helix</keyword>
<accession>A0A1T4Y661</accession>
<dbReference type="GO" id="GO:0005543">
    <property type="term" value="F:phospholipid binding"/>
    <property type="evidence" value="ECO:0007669"/>
    <property type="project" value="TreeGrafter"/>
</dbReference>
<dbReference type="RefSeq" id="WP_327083025.1">
    <property type="nucleotide sequence ID" value="NZ_FUYC01000032.1"/>
</dbReference>
<feature type="transmembrane region" description="Helical" evidence="1">
    <location>
        <begin position="12"/>
        <end position="29"/>
    </location>
</feature>
<keyword evidence="1" id="KW-0472">Membrane</keyword>
<evidence type="ECO:0000259" key="2">
    <source>
        <dbReference type="Pfam" id="PF02470"/>
    </source>
</evidence>
<dbReference type="EMBL" id="FUYC01000032">
    <property type="protein sequence ID" value="SKA97226.1"/>
    <property type="molecule type" value="Genomic_DNA"/>
</dbReference>
<feature type="domain" description="Mce/MlaD" evidence="2">
    <location>
        <begin position="41"/>
        <end position="122"/>
    </location>
</feature>
<dbReference type="PANTHER" id="PTHR33371">
    <property type="entry name" value="INTERMEMBRANE PHOSPHOLIPID TRANSPORT SYSTEM BINDING PROTEIN MLAD-RELATED"/>
    <property type="match status" value="1"/>
</dbReference>
<keyword evidence="1" id="KW-0812">Transmembrane</keyword>
<evidence type="ECO:0000313" key="3">
    <source>
        <dbReference type="EMBL" id="SKA97226.1"/>
    </source>
</evidence>
<evidence type="ECO:0000313" key="4">
    <source>
        <dbReference type="Proteomes" id="UP000190027"/>
    </source>
</evidence>